<feature type="compositionally biased region" description="Polar residues" evidence="2">
    <location>
        <begin position="314"/>
        <end position="325"/>
    </location>
</feature>
<organism evidence="4 5">
    <name type="scientific">Zosterops lateralis melanops</name>
    <dbReference type="NCBI Taxonomy" id="1220523"/>
    <lineage>
        <taxon>Eukaryota</taxon>
        <taxon>Metazoa</taxon>
        <taxon>Chordata</taxon>
        <taxon>Craniata</taxon>
        <taxon>Vertebrata</taxon>
        <taxon>Euteleostomi</taxon>
        <taxon>Archelosauria</taxon>
        <taxon>Archosauria</taxon>
        <taxon>Dinosauria</taxon>
        <taxon>Saurischia</taxon>
        <taxon>Theropoda</taxon>
        <taxon>Coelurosauria</taxon>
        <taxon>Aves</taxon>
        <taxon>Neognathae</taxon>
        <taxon>Neoaves</taxon>
        <taxon>Telluraves</taxon>
        <taxon>Australaves</taxon>
        <taxon>Passeriformes</taxon>
        <taxon>Sylvioidea</taxon>
        <taxon>Zosteropidae</taxon>
        <taxon>Zosterops</taxon>
    </lineage>
</organism>
<accession>A0A8D2P3U4</accession>
<evidence type="ECO:0000313" key="5">
    <source>
        <dbReference type="Proteomes" id="UP000694401"/>
    </source>
</evidence>
<reference evidence="4" key="1">
    <citation type="submission" date="2025-08" db="UniProtKB">
        <authorList>
            <consortium name="Ensembl"/>
        </authorList>
    </citation>
    <scope>IDENTIFICATION</scope>
</reference>
<feature type="region of interest" description="Disordered" evidence="2">
    <location>
        <begin position="275"/>
        <end position="351"/>
    </location>
</feature>
<dbReference type="SUPFAM" id="SSF57756">
    <property type="entry name" value="Retrovirus zinc finger-like domains"/>
    <property type="match status" value="1"/>
</dbReference>
<dbReference type="Pfam" id="PF00098">
    <property type="entry name" value="zf-CCHC"/>
    <property type="match status" value="1"/>
</dbReference>
<reference evidence="4" key="2">
    <citation type="submission" date="2025-09" db="UniProtKB">
        <authorList>
            <consortium name="Ensembl"/>
        </authorList>
    </citation>
    <scope>IDENTIFICATION</scope>
</reference>
<dbReference type="PROSITE" id="PS50158">
    <property type="entry name" value="ZF_CCHC"/>
    <property type="match status" value="1"/>
</dbReference>
<dbReference type="Proteomes" id="UP000694401">
    <property type="component" value="Unassembled WGS sequence"/>
</dbReference>
<feature type="compositionally biased region" description="Pro residues" evidence="2">
    <location>
        <begin position="613"/>
        <end position="627"/>
    </location>
</feature>
<feature type="domain" description="CCHC-type" evidence="3">
    <location>
        <begin position="787"/>
        <end position="802"/>
    </location>
</feature>
<sequence length="832" mass="89277">ILCGCKQFRDARVTLREHLERLRRALCGDQEEEEGGFGRHPAQVTPHVSLSAVHIEKITLKDVSRKRADKHLEYTFKVTWSDFSVTCVTKTHQELQEFLLKLPKELSSEAFDKTILRALNQGFQKREERRHADLEPIIRQLFSNTSQAFLQNQRVYNFFQSISSESLHTHSNLQPSLKTVKTAEHFKEDSSEASSQEEDVMQHTAVHKKHNGKSPVANTSSAKCSSLDSLNIQHSEQNGVMDWRRKSCIVQQHPEHCTNLLDQVYLNLDAGSGHDTCGETSSESYSSPSSPRHDGRESFDSEEEKDRDTDSNSEDSGNQNTTRFTGYSAVSSSNMSKSSAQISSVNNENGSLSEDPLNAKFQHISFMPALHCVMHSAAQKPEAVVPPPISADGKTMGMLVTTPVAVSPVRESANSPPAGMGPVTSGEPEKRLELMASPLPVPSSFLPHSVQPGSPALHLAIHRLKIPSPQGSSESCTVNGPQQPTGNLSIGSPNTAFIPVHNPGSFPGSPVPTTDPITKPASQVVGLNQMVPHIEGNPGAIPQPTNLKVVLPAAGLSTAAAPPPPASYSLPGSPHASSVLPNQNTNVLSTGATSSPPQSAGLGVGQVQSTVPPAIPTHTPGPAPSPSPALTHSTAQSDSTSYINAVGNNNTNGTMLPPQQLASGPCGSCGRRCSCGTNGSLQINSYFYHNPLHGQVYRVPSFFTLPSLCNGSYLNQAHQSNGTQLPFFLPQSPYANGLMHDPVMGSQANYGMQQMAGFGRFYPLYPAPNVVANTNGSGPKKNGNVSCYNCGVSGHYAQDCKQSSMEASQQGTYRLRYAPPPPPSNDTLDSAD</sequence>
<feature type="compositionally biased region" description="Low complexity" evidence="2">
    <location>
        <begin position="328"/>
        <end position="344"/>
    </location>
</feature>
<keyword evidence="1" id="KW-0862">Zinc</keyword>
<dbReference type="InterPro" id="IPR036875">
    <property type="entry name" value="Znf_CCHC_sf"/>
</dbReference>
<dbReference type="Ensembl" id="ENSZLMT00000007802.1">
    <property type="protein sequence ID" value="ENSZLMP00000007588.1"/>
    <property type="gene ID" value="ENSZLMG00000005362.1"/>
</dbReference>
<dbReference type="Gene3D" id="3.30.1520.10">
    <property type="entry name" value="Phox-like domain"/>
    <property type="match status" value="1"/>
</dbReference>
<keyword evidence="1" id="KW-0479">Metal-binding</keyword>
<feature type="compositionally biased region" description="Polar residues" evidence="2">
    <location>
        <begin position="803"/>
        <end position="812"/>
    </location>
</feature>
<dbReference type="InterPro" id="IPR042793">
    <property type="entry name" value="ZCCHC2"/>
</dbReference>
<feature type="region of interest" description="Disordered" evidence="2">
    <location>
        <begin position="803"/>
        <end position="832"/>
    </location>
</feature>
<dbReference type="InterPro" id="IPR001878">
    <property type="entry name" value="Znf_CCHC"/>
</dbReference>
<proteinExistence type="predicted"/>
<dbReference type="GO" id="GO:0035091">
    <property type="term" value="F:phosphatidylinositol binding"/>
    <property type="evidence" value="ECO:0007669"/>
    <property type="project" value="InterPro"/>
</dbReference>
<dbReference type="AlphaFoldDB" id="A0A8D2P3U4"/>
<keyword evidence="1" id="KW-0863">Zinc-finger</keyword>
<dbReference type="PANTHER" id="PTHR46939">
    <property type="entry name" value="ZINC FINGER CCHC DOMAIN-CONTAINING PROTEIN 2"/>
    <property type="match status" value="1"/>
</dbReference>
<feature type="compositionally biased region" description="Polar residues" evidence="2">
    <location>
        <begin position="628"/>
        <end position="638"/>
    </location>
</feature>
<dbReference type="GO" id="GO:0008270">
    <property type="term" value="F:zinc ion binding"/>
    <property type="evidence" value="ECO:0007669"/>
    <property type="project" value="UniProtKB-KW"/>
</dbReference>
<dbReference type="Gene3D" id="4.10.60.10">
    <property type="entry name" value="Zinc finger, CCHC-type"/>
    <property type="match status" value="1"/>
</dbReference>
<dbReference type="SUPFAM" id="SSF64268">
    <property type="entry name" value="PX domain"/>
    <property type="match status" value="1"/>
</dbReference>
<dbReference type="InterPro" id="IPR036871">
    <property type="entry name" value="PX_dom_sf"/>
</dbReference>
<dbReference type="GO" id="GO:0003676">
    <property type="term" value="F:nucleic acid binding"/>
    <property type="evidence" value="ECO:0007669"/>
    <property type="project" value="InterPro"/>
</dbReference>
<feature type="region of interest" description="Disordered" evidence="2">
    <location>
        <begin position="559"/>
        <end position="638"/>
    </location>
</feature>
<name>A0A8D2P3U4_ZOSLA</name>
<feature type="compositionally biased region" description="Basic and acidic residues" evidence="2">
    <location>
        <begin position="291"/>
        <end position="310"/>
    </location>
</feature>
<feature type="compositionally biased region" description="Polar residues" evidence="2">
    <location>
        <begin position="575"/>
        <end position="598"/>
    </location>
</feature>
<protein>
    <submittedName>
        <fullName evidence="4">Zinc finger CCHC-type containing 2</fullName>
    </submittedName>
</protein>
<evidence type="ECO:0000259" key="3">
    <source>
        <dbReference type="PROSITE" id="PS50158"/>
    </source>
</evidence>
<evidence type="ECO:0000256" key="2">
    <source>
        <dbReference type="SAM" id="MobiDB-lite"/>
    </source>
</evidence>
<feature type="compositionally biased region" description="Low complexity" evidence="2">
    <location>
        <begin position="281"/>
        <end position="290"/>
    </location>
</feature>
<dbReference type="PANTHER" id="PTHR46939:SF1">
    <property type="entry name" value="ZINC FINGER CCHC DOMAIN-CONTAINING PROTEIN 2"/>
    <property type="match status" value="1"/>
</dbReference>
<dbReference type="SMART" id="SM00343">
    <property type="entry name" value="ZnF_C2HC"/>
    <property type="match status" value="1"/>
</dbReference>
<evidence type="ECO:0000313" key="4">
    <source>
        <dbReference type="Ensembl" id="ENSZLMP00000007588.1"/>
    </source>
</evidence>
<evidence type="ECO:0000256" key="1">
    <source>
        <dbReference type="PROSITE-ProRule" id="PRU00047"/>
    </source>
</evidence>
<keyword evidence="5" id="KW-1185">Reference proteome</keyword>
<feature type="region of interest" description="Disordered" evidence="2">
    <location>
        <begin position="185"/>
        <end position="222"/>
    </location>
</feature>